<dbReference type="InterPro" id="IPR002698">
    <property type="entry name" value="FTHF_cligase"/>
</dbReference>
<dbReference type="InterPro" id="IPR037171">
    <property type="entry name" value="NagB/RpiA_transferase-like"/>
</dbReference>
<feature type="compositionally biased region" description="Low complexity" evidence="1">
    <location>
        <begin position="66"/>
        <end position="86"/>
    </location>
</feature>
<accession>A0A816U4R7</accession>
<evidence type="ECO:0008006" key="4">
    <source>
        <dbReference type="Google" id="ProtNLM"/>
    </source>
</evidence>
<dbReference type="SUPFAM" id="SSF100950">
    <property type="entry name" value="NagB/RpiA/CoA transferase-like"/>
    <property type="match status" value="1"/>
</dbReference>
<dbReference type="InterPro" id="IPR024185">
    <property type="entry name" value="FTHF_cligase-like_sf"/>
</dbReference>
<organism evidence="2 3">
    <name type="scientific">Rotaria magnacalcarata</name>
    <dbReference type="NCBI Taxonomy" id="392030"/>
    <lineage>
        <taxon>Eukaryota</taxon>
        <taxon>Metazoa</taxon>
        <taxon>Spiralia</taxon>
        <taxon>Gnathifera</taxon>
        <taxon>Rotifera</taxon>
        <taxon>Eurotatoria</taxon>
        <taxon>Bdelloidea</taxon>
        <taxon>Philodinida</taxon>
        <taxon>Philodinidae</taxon>
        <taxon>Rotaria</taxon>
    </lineage>
</organism>
<feature type="region of interest" description="Disordered" evidence="1">
    <location>
        <begin position="66"/>
        <end position="114"/>
    </location>
</feature>
<sequence length="538" mass="61758">MVEEFPHVLLHYNFSHKKDRYFLSPYEVEISKHGSQRAVCEVISSSDFLCALLDIDRLAIMKQNSSNITSTETPPPTTAVTADSSPLPNNEETSGRRALSSSSSSAPMNTNSNDPLLTMIQQRLDFKHRCMFYSTGPMSDLCVCALDVDYHSSVICNAIGYTNLLAYDELITQKTTHEEDNNNNNHSIQRTTAKYAHKMRHQHRQHIHQWICIRDIVDGLITCNHSLKNKTIMEIFSKMILWVKQRNELKVDKSESLTTTTTNIKLFKARARQLIWDLMEMKTEVRFPLPVHGRIPNFRYCEVAAENVTSLECFKRARVIKINPSLAQESLRYLALVYNKVLLTPTPSLDSALFYKLEPKFLRRHQLEWAALDSALFYKLEPKFLRRHQLEWAATKAGAAELGTVIQLQALKQIHVDLIIVASVVVDPITGARIGKGKGYGDLEYAIMSQMGCVSNKTIIMTTCHESQLINDIPNHIMEQHDLPVDIVVTPKRYIYTKRSFQRPKRVYWNKLDPDMMINIPVLQELKRLEQQNIIKSQ</sequence>
<dbReference type="Proteomes" id="UP000663824">
    <property type="component" value="Unassembled WGS sequence"/>
</dbReference>
<evidence type="ECO:0000256" key="1">
    <source>
        <dbReference type="SAM" id="MobiDB-lite"/>
    </source>
</evidence>
<protein>
    <recommendedName>
        <fullName evidence="4">5-formyltetrahydrofolate cyclo-ligase</fullName>
    </recommendedName>
</protein>
<reference evidence="2" key="1">
    <citation type="submission" date="2021-02" db="EMBL/GenBank/DDBJ databases">
        <authorList>
            <person name="Nowell W R."/>
        </authorList>
    </citation>
    <scope>NUCLEOTIDE SEQUENCE</scope>
</reference>
<comment type="caution">
    <text evidence="2">The sequence shown here is derived from an EMBL/GenBank/DDBJ whole genome shotgun (WGS) entry which is preliminary data.</text>
</comment>
<dbReference type="GO" id="GO:0005737">
    <property type="term" value="C:cytoplasm"/>
    <property type="evidence" value="ECO:0007669"/>
    <property type="project" value="TreeGrafter"/>
</dbReference>
<gene>
    <name evidence="2" type="ORF">MBJ925_LOCUS23067</name>
</gene>
<name>A0A816U4R7_9BILA</name>
<dbReference type="AlphaFoldDB" id="A0A816U4R7"/>
<dbReference type="PANTHER" id="PTHR13017:SF0">
    <property type="entry name" value="METHENYLTETRAHYDROFOLATE SYNTHASE DOMAIN-CONTAINING PROTEIN"/>
    <property type="match status" value="1"/>
</dbReference>
<dbReference type="EMBL" id="CAJNRE010011774">
    <property type="protein sequence ID" value="CAF2104728.1"/>
    <property type="molecule type" value="Genomic_DNA"/>
</dbReference>
<evidence type="ECO:0000313" key="2">
    <source>
        <dbReference type="EMBL" id="CAF2104728.1"/>
    </source>
</evidence>
<dbReference type="Gene3D" id="3.40.50.10420">
    <property type="entry name" value="NagB/RpiA/CoA transferase-like"/>
    <property type="match status" value="1"/>
</dbReference>
<proteinExistence type="predicted"/>
<dbReference type="Pfam" id="PF01812">
    <property type="entry name" value="5-FTHF_cyc-lig"/>
    <property type="match status" value="1"/>
</dbReference>
<dbReference type="PANTHER" id="PTHR13017">
    <property type="entry name" value="5-FORMYLTETRAHYDROFOLATE CYCLO-LIGASE-RELATED"/>
    <property type="match status" value="1"/>
</dbReference>
<evidence type="ECO:0000313" key="3">
    <source>
        <dbReference type="Proteomes" id="UP000663824"/>
    </source>
</evidence>